<sequence>MFVLFASHMIRKDHVSAISLPFDTGAEGSSNRYRVAVYLLGGSTIEGSFSNEADAKQQYQAFKGAIET</sequence>
<dbReference type="EMBL" id="NIVX01000076">
    <property type="protein sequence ID" value="OWQ73800.1"/>
    <property type="molecule type" value="Genomic_DNA"/>
</dbReference>
<organism evidence="1 2">
    <name type="scientific">Stenotrophomonas maltophilia</name>
    <name type="common">Pseudomonas maltophilia</name>
    <name type="synonym">Xanthomonas maltophilia</name>
    <dbReference type="NCBI Taxonomy" id="40324"/>
    <lineage>
        <taxon>Bacteria</taxon>
        <taxon>Pseudomonadati</taxon>
        <taxon>Pseudomonadota</taxon>
        <taxon>Gammaproteobacteria</taxon>
        <taxon>Lysobacterales</taxon>
        <taxon>Lysobacteraceae</taxon>
        <taxon>Stenotrophomonas</taxon>
        <taxon>Stenotrophomonas maltophilia group</taxon>
    </lineage>
</organism>
<name>A0A246I5M4_STEMA</name>
<dbReference type="RefSeq" id="WP_088497119.1">
    <property type="nucleotide sequence ID" value="NZ_NIVX01000076.1"/>
</dbReference>
<comment type="caution">
    <text evidence="1">The sequence shown here is derived from an EMBL/GenBank/DDBJ whole genome shotgun (WGS) entry which is preliminary data.</text>
</comment>
<proteinExistence type="predicted"/>
<evidence type="ECO:0000313" key="2">
    <source>
        <dbReference type="Proteomes" id="UP000197090"/>
    </source>
</evidence>
<dbReference type="AlphaFoldDB" id="A0A246I5M4"/>
<gene>
    <name evidence="1" type="ORF">CEE63_11640</name>
</gene>
<protein>
    <submittedName>
        <fullName evidence="1">Uncharacterized protein</fullName>
    </submittedName>
</protein>
<reference evidence="1 2" key="1">
    <citation type="submission" date="2017-06" db="EMBL/GenBank/DDBJ databases">
        <authorList>
            <person name="Kim H.J."/>
            <person name="Triplett B.A."/>
        </authorList>
    </citation>
    <scope>NUCLEOTIDE SEQUENCE [LARGE SCALE GENOMIC DNA]</scope>
    <source>
        <strain evidence="1 2">594</strain>
    </source>
</reference>
<accession>A0A246I5M4</accession>
<dbReference type="Proteomes" id="UP000197090">
    <property type="component" value="Unassembled WGS sequence"/>
</dbReference>
<evidence type="ECO:0000313" key="1">
    <source>
        <dbReference type="EMBL" id="OWQ73800.1"/>
    </source>
</evidence>